<dbReference type="AlphaFoldDB" id="A0AAE0KY54"/>
<dbReference type="Proteomes" id="UP001190700">
    <property type="component" value="Unassembled WGS sequence"/>
</dbReference>
<feature type="transmembrane region" description="Helical" evidence="2">
    <location>
        <begin position="128"/>
        <end position="152"/>
    </location>
</feature>
<evidence type="ECO:0000313" key="3">
    <source>
        <dbReference type="EMBL" id="KAK3265081.1"/>
    </source>
</evidence>
<keyword evidence="2" id="KW-0472">Membrane</keyword>
<feature type="compositionally biased region" description="Basic and acidic residues" evidence="1">
    <location>
        <begin position="425"/>
        <end position="438"/>
    </location>
</feature>
<protein>
    <submittedName>
        <fullName evidence="3">Uncharacterized protein</fullName>
    </submittedName>
</protein>
<feature type="transmembrane region" description="Helical" evidence="2">
    <location>
        <begin position="181"/>
        <end position="203"/>
    </location>
</feature>
<feature type="region of interest" description="Disordered" evidence="1">
    <location>
        <begin position="524"/>
        <end position="552"/>
    </location>
</feature>
<gene>
    <name evidence="3" type="ORF">CYMTET_26215</name>
</gene>
<keyword evidence="4" id="KW-1185">Reference proteome</keyword>
<feature type="transmembrane region" description="Helical" evidence="2">
    <location>
        <begin position="287"/>
        <end position="310"/>
    </location>
</feature>
<sequence length="664" mass="73367">YVNAETDIFMEWAFLAMILLIPLLGLSCFCCCRQKMQGVCCGRAYRVYKAQKQQMLMPQSHKTDYKVLIGLNVVLALLSGYGVISCFVLRDEEKFMTVIFPTSLLAALIAGTGLYGSASRKKAGKFWILLWYMYLSLLEMMMMFLLAFVSLIKPDYLDTFMHLLSFRGVVAEDEDGMYTEIGIFASVLAVLFLVAVAVTIRVLTATALMESIVSVINNLFILAGGTAAFMAKYTNEQFKTPDTLLNQGVGFTGTTYVTGAMLVLLGTVGIVYINAVDKLKSIVLQGLLAFYVALVGMLLAIFIVLIYRYLDFLATEEDLDEVSKTFGNAYVAGCCMAILFLVFGILATVNHLGVLQLLNQRVARKAGQITRRLSGSFRRSISGEQGKQGDRTRSASLQDLVNEGVIPPQPQKDIVVSSEMVELQDVERGRAGGKEGSGKKGSGKKGRAFSIIQMLTPGLLHSPSRRDRKQTAVSTPPSHDSDEDSMPDESEERQRKDTKRQSLLMIPFEDHDLQREWSSFSDSAYPAEAPANDVNEYDGTTRTRKSSMNPLLGPDPELAAILDKRKLLSSKSLAMDADFVVEEKNDDDDDDDTPGQDDGQHEWRITSTSIDYSDGSIDESLGTMVTSMMPRLVLPPTEPRGGMIGHLDDDNESKPGRTRQKFTD</sequence>
<keyword evidence="2" id="KW-1133">Transmembrane helix</keyword>
<feature type="transmembrane region" description="Helical" evidence="2">
    <location>
        <begin position="67"/>
        <end position="89"/>
    </location>
</feature>
<feature type="region of interest" description="Disordered" evidence="1">
    <location>
        <begin position="579"/>
        <end position="618"/>
    </location>
</feature>
<reference evidence="3 4" key="1">
    <citation type="journal article" date="2015" name="Genome Biol. Evol.">
        <title>Comparative Genomics of a Bacterivorous Green Alga Reveals Evolutionary Causalities and Consequences of Phago-Mixotrophic Mode of Nutrition.</title>
        <authorList>
            <person name="Burns J.A."/>
            <person name="Paasch A."/>
            <person name="Narechania A."/>
            <person name="Kim E."/>
        </authorList>
    </citation>
    <scope>NUCLEOTIDE SEQUENCE [LARGE SCALE GENOMIC DNA]</scope>
    <source>
        <strain evidence="3 4">PLY_AMNH</strain>
    </source>
</reference>
<feature type="transmembrane region" description="Helical" evidence="2">
    <location>
        <begin position="253"/>
        <end position="275"/>
    </location>
</feature>
<feature type="region of interest" description="Disordered" evidence="1">
    <location>
        <begin position="630"/>
        <end position="664"/>
    </location>
</feature>
<accession>A0AAE0KY54</accession>
<evidence type="ECO:0000256" key="2">
    <source>
        <dbReference type="SAM" id="Phobius"/>
    </source>
</evidence>
<feature type="region of interest" description="Disordered" evidence="1">
    <location>
        <begin position="425"/>
        <end position="507"/>
    </location>
</feature>
<comment type="caution">
    <text evidence="3">The sequence shown here is derived from an EMBL/GenBank/DDBJ whole genome shotgun (WGS) entry which is preliminary data.</text>
</comment>
<feature type="non-terminal residue" evidence="3">
    <location>
        <position position="1"/>
    </location>
</feature>
<feature type="transmembrane region" description="Helical" evidence="2">
    <location>
        <begin position="12"/>
        <end position="32"/>
    </location>
</feature>
<evidence type="ECO:0000256" key="1">
    <source>
        <dbReference type="SAM" id="MobiDB-lite"/>
    </source>
</evidence>
<keyword evidence="2" id="KW-0812">Transmembrane</keyword>
<feature type="compositionally biased region" description="Acidic residues" evidence="1">
    <location>
        <begin position="584"/>
        <end position="595"/>
    </location>
</feature>
<name>A0AAE0KY54_9CHLO</name>
<feature type="transmembrane region" description="Helical" evidence="2">
    <location>
        <begin position="95"/>
        <end position="116"/>
    </location>
</feature>
<feature type="transmembrane region" description="Helical" evidence="2">
    <location>
        <begin position="330"/>
        <end position="355"/>
    </location>
</feature>
<feature type="compositionally biased region" description="Basic and acidic residues" evidence="1">
    <location>
        <begin position="646"/>
        <end position="664"/>
    </location>
</feature>
<organism evidence="3 4">
    <name type="scientific">Cymbomonas tetramitiformis</name>
    <dbReference type="NCBI Taxonomy" id="36881"/>
    <lineage>
        <taxon>Eukaryota</taxon>
        <taxon>Viridiplantae</taxon>
        <taxon>Chlorophyta</taxon>
        <taxon>Pyramimonadophyceae</taxon>
        <taxon>Pyramimonadales</taxon>
        <taxon>Pyramimonadaceae</taxon>
        <taxon>Cymbomonas</taxon>
    </lineage>
</organism>
<feature type="transmembrane region" description="Helical" evidence="2">
    <location>
        <begin position="215"/>
        <end position="233"/>
    </location>
</feature>
<evidence type="ECO:0000313" key="4">
    <source>
        <dbReference type="Proteomes" id="UP001190700"/>
    </source>
</evidence>
<dbReference type="EMBL" id="LGRX02014157">
    <property type="protein sequence ID" value="KAK3265081.1"/>
    <property type="molecule type" value="Genomic_DNA"/>
</dbReference>
<feature type="compositionally biased region" description="Acidic residues" evidence="1">
    <location>
        <begin position="481"/>
        <end position="491"/>
    </location>
</feature>
<proteinExistence type="predicted"/>